<keyword evidence="2" id="KW-1185">Reference proteome</keyword>
<reference evidence="1" key="1">
    <citation type="submission" date="2023-03" db="EMBL/GenBank/DDBJ databases">
        <title>Genome sequence of Brevundimonas nasdae SJTX8.</title>
        <authorList>
            <person name="Liang R."/>
        </authorList>
    </citation>
    <scope>NUCLEOTIDE SEQUENCE</scope>
    <source>
        <strain evidence="1">X8</strain>
    </source>
</reference>
<organism evidence="1 2">
    <name type="scientific">Brevundimonas nasdae</name>
    <dbReference type="NCBI Taxonomy" id="172043"/>
    <lineage>
        <taxon>Bacteria</taxon>
        <taxon>Pseudomonadati</taxon>
        <taxon>Pseudomonadota</taxon>
        <taxon>Alphaproteobacteria</taxon>
        <taxon>Caulobacterales</taxon>
        <taxon>Caulobacteraceae</taxon>
        <taxon>Brevundimonas</taxon>
    </lineage>
</organism>
<proteinExistence type="predicted"/>
<protein>
    <submittedName>
        <fullName evidence="1">Uncharacterized protein</fullName>
    </submittedName>
</protein>
<name>A0ACD4VPT1_9CAUL</name>
<accession>A0ACD4VPT1</accession>
<gene>
    <name evidence="1" type="ORF">PZA08_10085</name>
</gene>
<evidence type="ECO:0000313" key="2">
    <source>
        <dbReference type="Proteomes" id="UP001302493"/>
    </source>
</evidence>
<dbReference type="Proteomes" id="UP001302493">
    <property type="component" value="Chromosome"/>
</dbReference>
<sequence length="135" mass="14005">MTVAKPALAPATAASTCAVEAQRTEAIASPVNLSVTSTTAPSPSVHAPAKKFWTLVPWAIFLVSLTATVSPDVSVICRVLKGPGQRHLIGTGRSAKEIVMFHRSIDDVSSSTERLYGQMAAGGRGHRGRVLGAAA</sequence>
<dbReference type="EMBL" id="CP119180">
    <property type="protein sequence ID" value="WOB80091.1"/>
    <property type="molecule type" value="Genomic_DNA"/>
</dbReference>
<evidence type="ECO:0000313" key="1">
    <source>
        <dbReference type="EMBL" id="WOB80091.1"/>
    </source>
</evidence>